<feature type="domain" description="ISXO2-like transposase" evidence="1">
    <location>
        <begin position="186"/>
        <end position="344"/>
    </location>
</feature>
<accession>A0A8J6FBP2</accession>
<comment type="caution">
    <text evidence="2">The sequence shown here is derived from an EMBL/GenBank/DDBJ whole genome shotgun (WGS) entry which is preliminary data.</text>
</comment>
<dbReference type="InterPro" id="IPR053164">
    <property type="entry name" value="IS1016-like_transposase"/>
</dbReference>
<dbReference type="AlphaFoldDB" id="A0A8J6FBP2"/>
<dbReference type="OrthoDB" id="10052789at2759"/>
<dbReference type="Pfam" id="PF12762">
    <property type="entry name" value="DDE_Tnp_IS1595"/>
    <property type="match status" value="1"/>
</dbReference>
<dbReference type="PANTHER" id="PTHR47163">
    <property type="entry name" value="DDE_TNP_IS1595 DOMAIN-CONTAINING PROTEIN"/>
    <property type="match status" value="1"/>
</dbReference>
<sequence length="364" mass="41896">MLHQTLTRASDPSMHEFCFFTSSEDVATDYAKQVGLLLNIQQVLDQQHPDKGQTGKCLLGTVGCPGIVLPARKTASKRGKIYEGFRCSRCKRFRSVKNAVVEGEIRGGHQAGDKISFFATIAADSRSHTKISIKHGLCVMYLWAKDLSVMQMKKMMCGLVTQQRTFMDWRNYLREVCQRSLNEAAPMGGPGRIVQIDESLIRARQKPNKGRVLPDNPAPLAQQNYGNCVVGPWVFGMVLKRPDGTQEMRMFHVLRRNERTLRAIIQRHIAPGTEIWTDEWAAYQNIQKWRRFEYIHKTVNHQPPNTQRIESTWGHVKSHILRHMQGKRIKMLPGYLAEYWWKKEHQKTPFNDIIAEITAQFPLL</sequence>
<protein>
    <recommendedName>
        <fullName evidence="1">ISXO2-like transposase domain-containing protein</fullName>
    </recommendedName>
</protein>
<reference evidence="2" key="1">
    <citation type="thesis" date="2020" institute="ProQuest LLC" country="789 East Eisenhower Parkway, Ann Arbor, MI, USA">
        <title>Comparative Genomics and Chromosome Evolution.</title>
        <authorList>
            <person name="Mudd A.B."/>
        </authorList>
    </citation>
    <scope>NUCLEOTIDE SEQUENCE</scope>
    <source>
        <strain evidence="2">HN-11 Male</strain>
        <tissue evidence="2">Kidney and liver</tissue>
    </source>
</reference>
<evidence type="ECO:0000259" key="1">
    <source>
        <dbReference type="SMART" id="SM01126"/>
    </source>
</evidence>
<dbReference type="PANTHER" id="PTHR47163:SF2">
    <property type="entry name" value="SI:DKEY-17M8.2"/>
    <property type="match status" value="1"/>
</dbReference>
<organism evidence="2 3">
    <name type="scientific">Eleutherodactylus coqui</name>
    <name type="common">Puerto Rican coqui</name>
    <dbReference type="NCBI Taxonomy" id="57060"/>
    <lineage>
        <taxon>Eukaryota</taxon>
        <taxon>Metazoa</taxon>
        <taxon>Chordata</taxon>
        <taxon>Craniata</taxon>
        <taxon>Vertebrata</taxon>
        <taxon>Euteleostomi</taxon>
        <taxon>Amphibia</taxon>
        <taxon>Batrachia</taxon>
        <taxon>Anura</taxon>
        <taxon>Neobatrachia</taxon>
        <taxon>Hyloidea</taxon>
        <taxon>Eleutherodactylidae</taxon>
        <taxon>Eleutherodactylinae</taxon>
        <taxon>Eleutherodactylus</taxon>
        <taxon>Eleutherodactylus</taxon>
    </lineage>
</organism>
<name>A0A8J6FBP2_ELECQ</name>
<dbReference type="InterPro" id="IPR024445">
    <property type="entry name" value="Tnp_ISXO2-like"/>
</dbReference>
<keyword evidence="3" id="KW-1185">Reference proteome</keyword>
<dbReference type="Proteomes" id="UP000770717">
    <property type="component" value="Unassembled WGS sequence"/>
</dbReference>
<proteinExistence type="predicted"/>
<dbReference type="NCBIfam" id="NF033547">
    <property type="entry name" value="transpos_IS1595"/>
    <property type="match status" value="1"/>
</dbReference>
<gene>
    <name evidence="2" type="ORF">GDO78_010133</name>
</gene>
<dbReference type="SMART" id="SM01126">
    <property type="entry name" value="DDE_Tnp_IS1595"/>
    <property type="match status" value="1"/>
</dbReference>
<evidence type="ECO:0000313" key="3">
    <source>
        <dbReference type="Proteomes" id="UP000770717"/>
    </source>
</evidence>
<dbReference type="EMBL" id="WNTK01000005">
    <property type="protein sequence ID" value="KAG9484588.1"/>
    <property type="molecule type" value="Genomic_DNA"/>
</dbReference>
<evidence type="ECO:0000313" key="2">
    <source>
        <dbReference type="EMBL" id="KAG9484588.1"/>
    </source>
</evidence>